<comment type="caution">
    <text evidence="2">The sequence shown here is derived from an EMBL/GenBank/DDBJ whole genome shotgun (WGS) entry which is preliminary data.</text>
</comment>
<feature type="chain" id="PRO_5001721714" evidence="1">
    <location>
        <begin position="27"/>
        <end position="160"/>
    </location>
</feature>
<accession>A0A077NGM3</accession>
<sequence>MYLCKILKIAVIPALIVLSLSTPALAKDGALISLPDKRFAVISVSDLESESIGSYSIAVFKDRDLTEFETGAVFSRDGLVFEDNNKPRVTFADINGDGAKELIVYKLTAGSGNYLEVDALKITDKNVKFLARINTDSKHDPIQLLRTLCKKGQCTGQLHH</sequence>
<evidence type="ECO:0000256" key="1">
    <source>
        <dbReference type="SAM" id="SignalP"/>
    </source>
</evidence>
<feature type="signal peptide" evidence="1">
    <location>
        <begin position="1"/>
        <end position="26"/>
    </location>
</feature>
<dbReference type="RefSeq" id="WP_038212786.1">
    <property type="nucleotide sequence ID" value="NZ_CAWLWN010000026.1"/>
</dbReference>
<dbReference type="HOGENOM" id="CLU_140414_0_0_6"/>
<dbReference type="Proteomes" id="UP000028511">
    <property type="component" value="Unassembled WGS sequence"/>
</dbReference>
<evidence type="ECO:0000313" key="3">
    <source>
        <dbReference type="Proteomes" id="UP000028511"/>
    </source>
</evidence>
<dbReference type="InterPro" id="IPR031948">
    <property type="entry name" value="PliI"/>
</dbReference>
<reference evidence="2" key="1">
    <citation type="submission" date="2013-07" db="EMBL/GenBank/DDBJ databases">
        <title>Sub-species coevolution in mutualistic symbiosis.</title>
        <authorList>
            <person name="Murfin K."/>
            <person name="Klassen J."/>
            <person name="Lee M."/>
            <person name="Forst S."/>
            <person name="Stock P."/>
            <person name="Goodrich-Blair H."/>
        </authorList>
    </citation>
    <scope>NUCLEOTIDE SEQUENCE [LARGE SCALE GENOMIC DNA]</scope>
    <source>
        <strain evidence="2">Puntauvense</strain>
    </source>
</reference>
<dbReference type="AlphaFoldDB" id="A0A077NGM3"/>
<organism evidence="2 3">
    <name type="scientific">Xenorhabdus bovienii str. puntauvense</name>
    <dbReference type="NCBI Taxonomy" id="1398201"/>
    <lineage>
        <taxon>Bacteria</taxon>
        <taxon>Pseudomonadati</taxon>
        <taxon>Pseudomonadota</taxon>
        <taxon>Gammaproteobacteria</taxon>
        <taxon>Enterobacterales</taxon>
        <taxon>Morganellaceae</taxon>
        <taxon>Xenorhabdus</taxon>
    </lineage>
</organism>
<dbReference type="InterPro" id="IPR038643">
    <property type="entry name" value="PliI_sf"/>
</dbReference>
<dbReference type="EMBL" id="CBSW010000190">
    <property type="protein sequence ID" value="CDG97548.1"/>
    <property type="molecule type" value="Genomic_DNA"/>
</dbReference>
<dbReference type="Gene3D" id="2.40.128.460">
    <property type="entry name" value="Periplasmic lysozyme inhibitor of I-type lysozyme"/>
    <property type="match status" value="1"/>
</dbReference>
<gene>
    <name evidence="2" type="ORF">XBP1_270088</name>
</gene>
<name>A0A077NGM3_XENBV</name>
<evidence type="ECO:0000313" key="2">
    <source>
        <dbReference type="EMBL" id="CDG97548.1"/>
    </source>
</evidence>
<proteinExistence type="predicted"/>
<keyword evidence="1" id="KW-0732">Signal</keyword>
<protein>
    <submittedName>
        <fullName evidence="2">Uncharacterized protein</fullName>
    </submittedName>
</protein>
<dbReference type="CDD" id="cd09632">
    <property type="entry name" value="PliI_like"/>
    <property type="match status" value="1"/>
</dbReference>
<dbReference type="Pfam" id="PF16743">
    <property type="entry name" value="PliI"/>
    <property type="match status" value="1"/>
</dbReference>